<dbReference type="SUPFAM" id="SSF56322">
    <property type="entry name" value="ADC synthase"/>
    <property type="match status" value="1"/>
</dbReference>
<sequence length="385" mass="39873">MVTAIGARVTADELLGQYAPGDFFLATARETLLARGVARSFTDGDAVRLSERVADALAESSAALAVGALPFDTAGAPGHAVLPSTVASAPPAHPAAAAFDRGAVGVPVAVRPVPTPELHAEAVAKAIAALNDRDLRKVVLARALDVDFDEDVRAAAILRNLVKDNASGYTFAAGLPGGYSLLGSSPELLLSRRGDRVVSHPLAGTAPRSADPVEDAENAAALLASRKNQVEHAVTVEAVVETLRPFCRGLTVPDGPRLVATPAVWHLGTGISGELADRDVTAFRLAAALHPTPAICGSPTAAARELVGDLEPFDRGYYAGTVGWVDAAGDGEWAVAIRCAQVRGRSMRLYAGGGIVPESEPVSELDETSVKFRILLRAMGLPPEL</sequence>
<comment type="similarity">
    <text evidence="2">Belongs to the isochorismate synthase family.</text>
</comment>
<keyword evidence="8" id="KW-1185">Reference proteome</keyword>
<dbReference type="EC" id="5.4.4.2" evidence="3"/>
<dbReference type="Gene3D" id="3.60.120.10">
    <property type="entry name" value="Anthranilate synthase"/>
    <property type="match status" value="1"/>
</dbReference>
<comment type="catalytic activity">
    <reaction evidence="1">
        <text>chorismate = isochorismate</text>
        <dbReference type="Rhea" id="RHEA:18985"/>
        <dbReference type="ChEBI" id="CHEBI:29748"/>
        <dbReference type="ChEBI" id="CHEBI:29780"/>
        <dbReference type="EC" id="5.4.4.2"/>
    </reaction>
</comment>
<evidence type="ECO:0000313" key="7">
    <source>
        <dbReference type="EMBL" id="GAA1971443.1"/>
    </source>
</evidence>
<name>A0ABP5D0U7_9PSEU</name>
<evidence type="ECO:0000256" key="2">
    <source>
        <dbReference type="ARBA" id="ARBA00005297"/>
    </source>
</evidence>
<evidence type="ECO:0000256" key="3">
    <source>
        <dbReference type="ARBA" id="ARBA00012824"/>
    </source>
</evidence>
<protein>
    <recommendedName>
        <fullName evidence="3">isochorismate synthase</fullName>
        <ecNumber evidence="3">5.4.4.2</ecNumber>
    </recommendedName>
    <alternativeName>
        <fullName evidence="5">Isochorismate mutase</fullName>
    </alternativeName>
</protein>
<dbReference type="InterPro" id="IPR005801">
    <property type="entry name" value="ADC_synthase"/>
</dbReference>
<gene>
    <name evidence="7" type="ORF">GCM10009754_52040</name>
</gene>
<evidence type="ECO:0000256" key="1">
    <source>
        <dbReference type="ARBA" id="ARBA00000799"/>
    </source>
</evidence>
<dbReference type="InterPro" id="IPR004561">
    <property type="entry name" value="IsoChor_synthase"/>
</dbReference>
<organism evidence="7 8">
    <name type="scientific">Amycolatopsis minnesotensis</name>
    <dbReference type="NCBI Taxonomy" id="337894"/>
    <lineage>
        <taxon>Bacteria</taxon>
        <taxon>Bacillati</taxon>
        <taxon>Actinomycetota</taxon>
        <taxon>Actinomycetes</taxon>
        <taxon>Pseudonocardiales</taxon>
        <taxon>Pseudonocardiaceae</taxon>
        <taxon>Amycolatopsis</taxon>
    </lineage>
</organism>
<proteinExistence type="inferred from homology"/>
<feature type="domain" description="Chorismate-utilising enzyme C-terminal" evidence="6">
    <location>
        <begin position="119"/>
        <end position="371"/>
    </location>
</feature>
<dbReference type="PANTHER" id="PTHR42839">
    <property type="entry name" value="ISOCHORISMATE SYNTHASE ENTC"/>
    <property type="match status" value="1"/>
</dbReference>
<evidence type="ECO:0000313" key="8">
    <source>
        <dbReference type="Proteomes" id="UP001501116"/>
    </source>
</evidence>
<dbReference type="EMBL" id="BAAANN010000022">
    <property type="protein sequence ID" value="GAA1971443.1"/>
    <property type="molecule type" value="Genomic_DNA"/>
</dbReference>
<dbReference type="PANTHER" id="PTHR42839:SF2">
    <property type="entry name" value="ISOCHORISMATE SYNTHASE ENTC"/>
    <property type="match status" value="1"/>
</dbReference>
<evidence type="ECO:0000259" key="6">
    <source>
        <dbReference type="Pfam" id="PF00425"/>
    </source>
</evidence>
<dbReference type="Pfam" id="PF00425">
    <property type="entry name" value="Chorismate_bind"/>
    <property type="match status" value="1"/>
</dbReference>
<comment type="caution">
    <text evidence="7">The sequence shown here is derived from an EMBL/GenBank/DDBJ whole genome shotgun (WGS) entry which is preliminary data.</text>
</comment>
<dbReference type="Proteomes" id="UP001501116">
    <property type="component" value="Unassembled WGS sequence"/>
</dbReference>
<keyword evidence="4" id="KW-0413">Isomerase</keyword>
<dbReference type="NCBIfam" id="TIGR00543">
    <property type="entry name" value="isochor_syn"/>
    <property type="match status" value="1"/>
</dbReference>
<accession>A0ABP5D0U7</accession>
<evidence type="ECO:0000256" key="5">
    <source>
        <dbReference type="ARBA" id="ARBA00041564"/>
    </source>
</evidence>
<reference evidence="8" key="1">
    <citation type="journal article" date="2019" name="Int. J. Syst. Evol. Microbiol.">
        <title>The Global Catalogue of Microorganisms (GCM) 10K type strain sequencing project: providing services to taxonomists for standard genome sequencing and annotation.</title>
        <authorList>
            <consortium name="The Broad Institute Genomics Platform"/>
            <consortium name="The Broad Institute Genome Sequencing Center for Infectious Disease"/>
            <person name="Wu L."/>
            <person name="Ma J."/>
        </authorList>
    </citation>
    <scope>NUCLEOTIDE SEQUENCE [LARGE SCALE GENOMIC DNA]</scope>
    <source>
        <strain evidence="8">JCM 14545</strain>
    </source>
</reference>
<dbReference type="InterPro" id="IPR015890">
    <property type="entry name" value="Chorismate_C"/>
</dbReference>
<evidence type="ECO:0000256" key="4">
    <source>
        <dbReference type="ARBA" id="ARBA00023235"/>
    </source>
</evidence>